<dbReference type="InterPro" id="IPR016181">
    <property type="entry name" value="Acyl_CoA_acyltransferase"/>
</dbReference>
<feature type="domain" description="LYC1 C-terminal" evidence="2">
    <location>
        <begin position="189"/>
        <end position="405"/>
    </location>
</feature>
<evidence type="ECO:0000313" key="4">
    <source>
        <dbReference type="Proteomes" id="UP001150925"/>
    </source>
</evidence>
<evidence type="ECO:0000259" key="2">
    <source>
        <dbReference type="Pfam" id="PF22998"/>
    </source>
</evidence>
<evidence type="ECO:0000313" key="3">
    <source>
        <dbReference type="EMBL" id="KAJ1959703.1"/>
    </source>
</evidence>
<protein>
    <recommendedName>
        <fullName evidence="2">LYC1 C-terminal domain-containing protein</fullName>
    </recommendedName>
</protein>
<dbReference type="PANTHER" id="PTHR34815:SF2">
    <property type="entry name" value="N-ACETYLTRANSFERASE DOMAIN-CONTAINING PROTEIN"/>
    <property type="match status" value="1"/>
</dbReference>
<feature type="compositionally biased region" description="Polar residues" evidence="1">
    <location>
        <begin position="96"/>
        <end position="121"/>
    </location>
</feature>
<organism evidence="3 4">
    <name type="scientific">Dispira parvispora</name>
    <dbReference type="NCBI Taxonomy" id="1520584"/>
    <lineage>
        <taxon>Eukaryota</taxon>
        <taxon>Fungi</taxon>
        <taxon>Fungi incertae sedis</taxon>
        <taxon>Zoopagomycota</taxon>
        <taxon>Kickxellomycotina</taxon>
        <taxon>Dimargaritomycetes</taxon>
        <taxon>Dimargaritales</taxon>
        <taxon>Dimargaritaceae</taxon>
        <taxon>Dispira</taxon>
    </lineage>
</organism>
<reference evidence="3" key="1">
    <citation type="submission" date="2022-07" db="EMBL/GenBank/DDBJ databases">
        <title>Phylogenomic reconstructions and comparative analyses of Kickxellomycotina fungi.</title>
        <authorList>
            <person name="Reynolds N.K."/>
            <person name="Stajich J.E."/>
            <person name="Barry K."/>
            <person name="Grigoriev I.V."/>
            <person name="Crous P."/>
            <person name="Smith M.E."/>
        </authorList>
    </citation>
    <scope>NUCLEOTIDE SEQUENCE</scope>
    <source>
        <strain evidence="3">RSA 1196</strain>
    </source>
</reference>
<name>A0A9W8APP1_9FUNG</name>
<dbReference type="EMBL" id="JANBPY010001520">
    <property type="protein sequence ID" value="KAJ1959703.1"/>
    <property type="molecule type" value="Genomic_DNA"/>
</dbReference>
<comment type="caution">
    <text evidence="3">The sequence shown here is derived from an EMBL/GenBank/DDBJ whole genome shotgun (WGS) entry which is preliminary data.</text>
</comment>
<sequence>MTLSSTNELDLIVKPASPEQVVATWRRTHVVWGKKLTLEKYLEREQVLSHAAFTGPNLTVYVLVPRSQPDTLDMLAHCDVFKRPCLVYSVPATNAPSEKLDNGSSTESEALPSGTPSNRPTQGDAYSIASVFCPHKYRGRGYASLMMKLVYQHLQSQPNALVSTLYSDVGPKFYARQGWDTYRAFHYEIKVPSSPASTEEIGDRVEWLTSNNVDELVQQDCRQLSDKVQALALGTNPVTSPSPGGRYLLILPNNATMEWHWLRAQFVGPALGYTQPERFGCKITAPTGTLSVPSFILWIHDFVTKELHVLRTHWNHEHDQKLLLTAAVEEARQCGLGKVIVWKVDHPSLFVSEGPRIIPEELPVEWKVKEVERIDSLPAVAWFASEEHQSEGPLTWLCNDRYGWV</sequence>
<dbReference type="Pfam" id="PF22998">
    <property type="entry name" value="GNAT_LYC1-like"/>
    <property type="match status" value="1"/>
</dbReference>
<gene>
    <name evidence="3" type="ORF">IWQ62_004510</name>
</gene>
<accession>A0A9W8APP1</accession>
<dbReference type="Gene3D" id="3.40.630.30">
    <property type="match status" value="1"/>
</dbReference>
<evidence type="ECO:0000256" key="1">
    <source>
        <dbReference type="SAM" id="MobiDB-lite"/>
    </source>
</evidence>
<keyword evidence="4" id="KW-1185">Reference proteome</keyword>
<feature type="region of interest" description="Disordered" evidence="1">
    <location>
        <begin position="96"/>
        <end position="122"/>
    </location>
</feature>
<dbReference type="SUPFAM" id="SSF55729">
    <property type="entry name" value="Acyl-CoA N-acyltransferases (Nat)"/>
    <property type="match status" value="1"/>
</dbReference>
<dbReference type="PANTHER" id="PTHR34815">
    <property type="entry name" value="LYSINE ACETYLTRANSFERASE"/>
    <property type="match status" value="1"/>
</dbReference>
<dbReference type="OrthoDB" id="2020070at2759"/>
<dbReference type="AlphaFoldDB" id="A0A9W8APP1"/>
<dbReference type="Proteomes" id="UP001150925">
    <property type="component" value="Unassembled WGS sequence"/>
</dbReference>
<proteinExistence type="predicted"/>
<dbReference type="InterPro" id="IPR055100">
    <property type="entry name" value="GNAT_LYC1-like"/>
</dbReference>
<dbReference type="InterPro" id="IPR053013">
    <property type="entry name" value="LAT"/>
</dbReference>